<keyword evidence="3" id="KW-1003">Cell membrane</keyword>
<dbReference type="SUPFAM" id="SSF103473">
    <property type="entry name" value="MFS general substrate transporter"/>
    <property type="match status" value="1"/>
</dbReference>
<name>A0A1I5C925_9MICO</name>
<feature type="transmembrane region" description="Helical" evidence="7">
    <location>
        <begin position="280"/>
        <end position="297"/>
    </location>
</feature>
<keyword evidence="2" id="KW-0813">Transport</keyword>
<keyword evidence="4 7" id="KW-0812">Transmembrane</keyword>
<evidence type="ECO:0000256" key="5">
    <source>
        <dbReference type="ARBA" id="ARBA00022989"/>
    </source>
</evidence>
<feature type="transmembrane region" description="Helical" evidence="7">
    <location>
        <begin position="196"/>
        <end position="216"/>
    </location>
</feature>
<dbReference type="CDD" id="cd06173">
    <property type="entry name" value="MFS_MefA_like"/>
    <property type="match status" value="1"/>
</dbReference>
<evidence type="ECO:0000259" key="8">
    <source>
        <dbReference type="PROSITE" id="PS50850"/>
    </source>
</evidence>
<feature type="transmembrane region" description="Helical" evidence="7">
    <location>
        <begin position="395"/>
        <end position="417"/>
    </location>
</feature>
<dbReference type="AlphaFoldDB" id="A0A1I5C925"/>
<dbReference type="Proteomes" id="UP000198867">
    <property type="component" value="Unassembled WGS sequence"/>
</dbReference>
<dbReference type="PANTHER" id="PTHR23513">
    <property type="entry name" value="INTEGRAL MEMBRANE EFFLUX PROTEIN-RELATED"/>
    <property type="match status" value="1"/>
</dbReference>
<evidence type="ECO:0000313" key="9">
    <source>
        <dbReference type="EMBL" id="SFN83302.1"/>
    </source>
</evidence>
<keyword evidence="6 7" id="KW-0472">Membrane</keyword>
<dbReference type="GO" id="GO:0005886">
    <property type="term" value="C:plasma membrane"/>
    <property type="evidence" value="ECO:0007669"/>
    <property type="project" value="UniProtKB-SubCell"/>
</dbReference>
<dbReference type="RefSeq" id="WP_245762502.1">
    <property type="nucleotide sequence ID" value="NZ_FOVM01000006.1"/>
</dbReference>
<evidence type="ECO:0000256" key="4">
    <source>
        <dbReference type="ARBA" id="ARBA00022692"/>
    </source>
</evidence>
<dbReference type="InterPro" id="IPR010290">
    <property type="entry name" value="TM_effector"/>
</dbReference>
<feature type="transmembrane region" description="Helical" evidence="7">
    <location>
        <begin position="100"/>
        <end position="122"/>
    </location>
</feature>
<feature type="transmembrane region" description="Helical" evidence="7">
    <location>
        <begin position="167"/>
        <end position="190"/>
    </location>
</feature>
<evidence type="ECO:0000256" key="7">
    <source>
        <dbReference type="SAM" id="Phobius"/>
    </source>
</evidence>
<dbReference type="Pfam" id="PF05977">
    <property type="entry name" value="MFS_3"/>
    <property type="match status" value="1"/>
</dbReference>
<feature type="transmembrane region" description="Helical" evidence="7">
    <location>
        <begin position="304"/>
        <end position="323"/>
    </location>
</feature>
<comment type="subcellular location">
    <subcellularLocation>
        <location evidence="1">Cell membrane</location>
        <topology evidence="1">Multi-pass membrane protein</topology>
    </subcellularLocation>
</comment>
<accession>A0A1I5C925</accession>
<evidence type="ECO:0000256" key="6">
    <source>
        <dbReference type="ARBA" id="ARBA00023136"/>
    </source>
</evidence>
<dbReference type="Gene3D" id="1.20.1250.20">
    <property type="entry name" value="MFS general substrate transporter like domains"/>
    <property type="match status" value="1"/>
</dbReference>
<evidence type="ECO:0000256" key="2">
    <source>
        <dbReference type="ARBA" id="ARBA00022448"/>
    </source>
</evidence>
<sequence length="444" mass="46628">MASAHSTAFPPTEPLSLQTGRLPWRKTFIALGVPNFRIWTVGNLLAMTGGWTQRIAQDWLVLELTGSATAVGITVAMQFAPMLFFGLLGGVLVDRHSKRMLLIITQALFAVLSIGLAVLTLLGVVEAWHVFAIAFATGLVTVVDNPARQVIVTELVGHRNLRNAISINSSVFQLAGMIGPAIAGVLLLTVGAGPAFLLNGIACLFVIVMLGMLRTAQMSRVAPSPRAKGQLREGLRYAVAKPTILYPVILIAVFAVFGLTMPVLLASYADDVFAVGPGGYGLFNSMVALGALTGALLSTRRSSIRLRTIVISVGLTGLLQAVAGLMPTIALFSACLVAVGVACLLFLTASNSLVQMSSNIGIRGRVMSLYVLVLLGGQAIGGPLMGVIIEKFGAHAGMVVSGGVPALAAVIVALVLARRRQLRLQVRLRRFVPSVSIATRPPLG</sequence>
<organism evidence="9 10">
    <name type="scientific">Mycetocola miduiensis</name>
    <dbReference type="NCBI Taxonomy" id="995034"/>
    <lineage>
        <taxon>Bacteria</taxon>
        <taxon>Bacillati</taxon>
        <taxon>Actinomycetota</taxon>
        <taxon>Actinomycetes</taxon>
        <taxon>Micrococcales</taxon>
        <taxon>Microbacteriaceae</taxon>
        <taxon>Mycetocola</taxon>
    </lineage>
</organism>
<dbReference type="InterPro" id="IPR020846">
    <property type="entry name" value="MFS_dom"/>
</dbReference>
<dbReference type="EMBL" id="FOVM01000006">
    <property type="protein sequence ID" value="SFN83302.1"/>
    <property type="molecule type" value="Genomic_DNA"/>
</dbReference>
<feature type="transmembrane region" description="Helical" evidence="7">
    <location>
        <begin position="244"/>
        <end position="268"/>
    </location>
</feature>
<evidence type="ECO:0000313" key="10">
    <source>
        <dbReference type="Proteomes" id="UP000198867"/>
    </source>
</evidence>
<feature type="transmembrane region" description="Helical" evidence="7">
    <location>
        <begin position="329"/>
        <end position="348"/>
    </location>
</feature>
<dbReference type="PANTHER" id="PTHR23513:SF11">
    <property type="entry name" value="STAPHYLOFERRIN A TRANSPORTER"/>
    <property type="match status" value="1"/>
</dbReference>
<dbReference type="GO" id="GO:0022857">
    <property type="term" value="F:transmembrane transporter activity"/>
    <property type="evidence" value="ECO:0007669"/>
    <property type="project" value="InterPro"/>
</dbReference>
<keyword evidence="5 7" id="KW-1133">Transmembrane helix</keyword>
<proteinExistence type="predicted"/>
<protein>
    <submittedName>
        <fullName evidence="9">Predicted arabinose efflux permease, MFS family</fullName>
    </submittedName>
</protein>
<gene>
    <name evidence="9" type="ORF">SAMN05216219_2275</name>
</gene>
<reference evidence="10" key="1">
    <citation type="submission" date="2016-10" db="EMBL/GenBank/DDBJ databases">
        <authorList>
            <person name="Varghese N."/>
            <person name="Submissions S."/>
        </authorList>
    </citation>
    <scope>NUCLEOTIDE SEQUENCE [LARGE SCALE GENOMIC DNA]</scope>
    <source>
        <strain evidence="10">CGMCC 1.11101</strain>
    </source>
</reference>
<dbReference type="PROSITE" id="PS50850">
    <property type="entry name" value="MFS"/>
    <property type="match status" value="1"/>
</dbReference>
<evidence type="ECO:0000256" key="3">
    <source>
        <dbReference type="ARBA" id="ARBA00022475"/>
    </source>
</evidence>
<keyword evidence="10" id="KW-1185">Reference proteome</keyword>
<evidence type="ECO:0000256" key="1">
    <source>
        <dbReference type="ARBA" id="ARBA00004651"/>
    </source>
</evidence>
<feature type="transmembrane region" description="Helical" evidence="7">
    <location>
        <begin position="68"/>
        <end position="93"/>
    </location>
</feature>
<feature type="transmembrane region" description="Helical" evidence="7">
    <location>
        <begin position="128"/>
        <end position="147"/>
    </location>
</feature>
<dbReference type="InterPro" id="IPR036259">
    <property type="entry name" value="MFS_trans_sf"/>
</dbReference>
<feature type="domain" description="Major facilitator superfamily (MFS) profile" evidence="8">
    <location>
        <begin position="27"/>
        <end position="420"/>
    </location>
</feature>
<feature type="transmembrane region" description="Helical" evidence="7">
    <location>
        <begin position="369"/>
        <end position="389"/>
    </location>
</feature>
<dbReference type="STRING" id="995034.SAMN05216219_2275"/>